<dbReference type="Proteomes" id="UP000254047">
    <property type="component" value="Unassembled WGS sequence"/>
</dbReference>
<feature type="transmembrane region" description="Helical" evidence="1">
    <location>
        <begin position="158"/>
        <end position="180"/>
    </location>
</feature>
<feature type="transmembrane region" description="Helical" evidence="1">
    <location>
        <begin position="192"/>
        <end position="210"/>
    </location>
</feature>
<evidence type="ECO:0000313" key="6">
    <source>
        <dbReference type="Proteomes" id="UP000297598"/>
    </source>
</evidence>
<keyword evidence="3" id="KW-0645">Protease</keyword>
<feature type="transmembrane region" description="Helical" evidence="1">
    <location>
        <begin position="37"/>
        <end position="58"/>
    </location>
</feature>
<reference evidence="4 6" key="2">
    <citation type="submission" date="2019-04" db="EMBL/GenBank/DDBJ databases">
        <title>Genomic characterization of Staphylococcus petrasii strains.</title>
        <authorList>
            <person name="Vrbovska V."/>
            <person name="Kovarovic V."/>
            <person name="Maslanova I."/>
            <person name="Indrakova A."/>
            <person name="Petras P."/>
            <person name="Sedo O."/>
            <person name="Svec P."/>
            <person name="Fisarova L."/>
            <person name="Sedlacek I."/>
            <person name="Doskar J."/>
            <person name="Pantucek R."/>
        </authorList>
    </citation>
    <scope>NUCLEOTIDE SEQUENCE [LARGE SCALE GENOMIC DNA]</scope>
    <source>
        <strain evidence="4 6">P5404</strain>
    </source>
</reference>
<feature type="transmembrane region" description="Helical" evidence="1">
    <location>
        <begin position="248"/>
        <end position="269"/>
    </location>
</feature>
<dbReference type="GO" id="GO:0004175">
    <property type="term" value="F:endopeptidase activity"/>
    <property type="evidence" value="ECO:0007669"/>
    <property type="project" value="UniProtKB-ARBA"/>
</dbReference>
<feature type="transmembrane region" description="Helical" evidence="1">
    <location>
        <begin position="112"/>
        <end position="138"/>
    </location>
</feature>
<keyword evidence="6" id="KW-1185">Reference proteome</keyword>
<dbReference type="PANTHER" id="PTHR36435:SF1">
    <property type="entry name" value="CAAX AMINO TERMINAL PROTEASE FAMILY PROTEIN"/>
    <property type="match status" value="1"/>
</dbReference>
<keyword evidence="1" id="KW-0812">Transmembrane</keyword>
<keyword evidence="4" id="KW-0378">Hydrolase</keyword>
<dbReference type="InterPro" id="IPR052710">
    <property type="entry name" value="CAAX_protease"/>
</dbReference>
<dbReference type="OrthoDB" id="8607342at2"/>
<feature type="transmembrane region" description="Helical" evidence="1">
    <location>
        <begin position="70"/>
        <end position="91"/>
    </location>
</feature>
<evidence type="ECO:0000259" key="2">
    <source>
        <dbReference type="Pfam" id="PF02517"/>
    </source>
</evidence>
<dbReference type="Proteomes" id="UP000297598">
    <property type="component" value="Unassembled WGS sequence"/>
</dbReference>
<protein>
    <submittedName>
        <fullName evidence="3">CAAX amino terminal protease family protein</fullName>
    </submittedName>
    <submittedName>
        <fullName evidence="4">CPBP family intramembrane metalloprotease</fullName>
    </submittedName>
</protein>
<keyword evidence="1" id="KW-0472">Membrane</keyword>
<dbReference type="EMBL" id="SRLS01000010">
    <property type="protein sequence ID" value="TGE17123.1"/>
    <property type="molecule type" value="Genomic_DNA"/>
</dbReference>
<dbReference type="PANTHER" id="PTHR36435">
    <property type="entry name" value="SLR1288 PROTEIN"/>
    <property type="match status" value="1"/>
</dbReference>
<feature type="transmembrane region" description="Helical" evidence="1">
    <location>
        <begin position="216"/>
        <end position="236"/>
    </location>
</feature>
<proteinExistence type="predicted"/>
<keyword evidence="4" id="KW-0482">Metalloprotease</keyword>
<dbReference type="GO" id="GO:0008237">
    <property type="term" value="F:metallopeptidase activity"/>
    <property type="evidence" value="ECO:0007669"/>
    <property type="project" value="UniProtKB-KW"/>
</dbReference>
<dbReference type="EMBL" id="UHDO01000001">
    <property type="protein sequence ID" value="SUM42706.1"/>
    <property type="molecule type" value="Genomic_DNA"/>
</dbReference>
<organism evidence="3 5">
    <name type="scientific">Staphylococcus petrasii</name>
    <dbReference type="NCBI Taxonomy" id="1276936"/>
    <lineage>
        <taxon>Bacteria</taxon>
        <taxon>Bacillati</taxon>
        <taxon>Bacillota</taxon>
        <taxon>Bacilli</taxon>
        <taxon>Bacillales</taxon>
        <taxon>Staphylococcaceae</taxon>
        <taxon>Staphylococcus</taxon>
    </lineage>
</organism>
<name>A0A380FWT3_9STAP</name>
<evidence type="ECO:0000313" key="4">
    <source>
        <dbReference type="EMBL" id="TGE17123.1"/>
    </source>
</evidence>
<evidence type="ECO:0000313" key="3">
    <source>
        <dbReference type="EMBL" id="SUM42706.1"/>
    </source>
</evidence>
<accession>A0A380FWT3</accession>
<evidence type="ECO:0000256" key="1">
    <source>
        <dbReference type="SAM" id="Phobius"/>
    </source>
</evidence>
<evidence type="ECO:0000313" key="5">
    <source>
        <dbReference type="Proteomes" id="UP000254047"/>
    </source>
</evidence>
<dbReference type="GO" id="GO:0080120">
    <property type="term" value="P:CAAX-box protein maturation"/>
    <property type="evidence" value="ECO:0007669"/>
    <property type="project" value="UniProtKB-ARBA"/>
</dbReference>
<dbReference type="GO" id="GO:0006508">
    <property type="term" value="P:proteolysis"/>
    <property type="evidence" value="ECO:0007669"/>
    <property type="project" value="UniProtKB-KW"/>
</dbReference>
<dbReference type="Pfam" id="PF02517">
    <property type="entry name" value="Rce1-like"/>
    <property type="match status" value="1"/>
</dbReference>
<dbReference type="AlphaFoldDB" id="A0A380FWT3"/>
<reference evidence="3 5" key="1">
    <citation type="submission" date="2018-06" db="EMBL/GenBank/DDBJ databases">
        <authorList>
            <consortium name="Pathogen Informatics"/>
            <person name="Doyle S."/>
        </authorList>
    </citation>
    <scope>NUCLEOTIDE SEQUENCE [LARGE SCALE GENOMIC DNA]</scope>
    <source>
        <strain evidence="3 5">NCTC13830</strain>
    </source>
</reference>
<feature type="domain" description="CAAX prenyl protease 2/Lysostaphin resistance protein A-like" evidence="2">
    <location>
        <begin position="166"/>
        <end position="254"/>
    </location>
</feature>
<sequence>MHKYIRKWVISLEQVDSLNEQNNQINDKTVRPKGNRFLNVLIFFFFMIFIQLPAILALSTLGLAVTNKSLGLIIGLAIGFIILSILVIWAVRTYYRRHTYENIHQTLKGKDIGINILWFIGLRIMIVIMSFLMVAIYGQHQSNNDKALMKNLERIDTLTPSIIIALIIFFVAITFVAPYVEEHTFRGIFKETIFNKGSFILPFILSSVIFSANHSAGNLIAFLMYMLMGMGLYLAYKRRGSLKDSIFVHMLNNAYASVVLISALISIIMK</sequence>
<dbReference type="InterPro" id="IPR003675">
    <property type="entry name" value="Rce1/LyrA-like_dom"/>
</dbReference>
<keyword evidence="1" id="KW-1133">Transmembrane helix</keyword>
<gene>
    <name evidence="4" type="ORF">BJR09_07685</name>
    <name evidence="3" type="ORF">NCTC13830_00228</name>
</gene>